<feature type="compositionally biased region" description="Basic and acidic residues" evidence="1">
    <location>
        <begin position="234"/>
        <end position="244"/>
    </location>
</feature>
<gene>
    <name evidence="2" type="ORF">DWZ50_00890</name>
</gene>
<protein>
    <recommendedName>
        <fullName evidence="4">ParB/Sulfiredoxin domain-containing protein</fullName>
    </recommendedName>
</protein>
<comment type="caution">
    <text evidence="2">The sequence shown here is derived from an EMBL/GenBank/DDBJ whole genome shotgun (WGS) entry which is preliminary data.</text>
</comment>
<evidence type="ECO:0008006" key="4">
    <source>
        <dbReference type="Google" id="ProtNLM"/>
    </source>
</evidence>
<organism evidence="2 3">
    <name type="scientific">Mediterraneibacter gnavus</name>
    <name type="common">Ruminococcus gnavus</name>
    <dbReference type="NCBI Taxonomy" id="33038"/>
    <lineage>
        <taxon>Bacteria</taxon>
        <taxon>Bacillati</taxon>
        <taxon>Bacillota</taxon>
        <taxon>Clostridia</taxon>
        <taxon>Lachnospirales</taxon>
        <taxon>Lachnospiraceae</taxon>
        <taxon>Mediterraneibacter</taxon>
    </lineage>
</organism>
<feature type="region of interest" description="Disordered" evidence="1">
    <location>
        <begin position="212"/>
        <end position="253"/>
    </location>
</feature>
<name>A0A415SDC7_MEDGN</name>
<evidence type="ECO:0000313" key="3">
    <source>
        <dbReference type="Proteomes" id="UP000285610"/>
    </source>
</evidence>
<dbReference type="InterPro" id="IPR036086">
    <property type="entry name" value="ParB/Sulfiredoxin_sf"/>
</dbReference>
<dbReference type="Proteomes" id="UP000285610">
    <property type="component" value="Unassembled WGS sequence"/>
</dbReference>
<proteinExistence type="predicted"/>
<reference evidence="2 3" key="1">
    <citation type="submission" date="2018-08" db="EMBL/GenBank/DDBJ databases">
        <title>A genome reference for cultivated species of the human gut microbiota.</title>
        <authorList>
            <person name="Zou Y."/>
            <person name="Xue W."/>
            <person name="Luo G."/>
        </authorList>
    </citation>
    <scope>NUCLEOTIDE SEQUENCE [LARGE SCALE GENOMIC DNA]</scope>
    <source>
        <strain evidence="2 3">AF33-12</strain>
    </source>
</reference>
<evidence type="ECO:0000256" key="1">
    <source>
        <dbReference type="SAM" id="MobiDB-lite"/>
    </source>
</evidence>
<accession>A0A415SDC7</accession>
<dbReference type="Gene3D" id="3.90.1530.10">
    <property type="entry name" value="Conserved hypothetical protein from pyrococcus furiosus pfu- 392566-001, ParB domain"/>
    <property type="match status" value="1"/>
</dbReference>
<dbReference type="EMBL" id="QRQE01000002">
    <property type="protein sequence ID" value="RHM81391.1"/>
    <property type="molecule type" value="Genomic_DNA"/>
</dbReference>
<sequence>MKESLRVDPEFQSKIPPLTEEEFQQLEENILHDGIVLNPLIVWNGCIVDGHNRFRIIQSHPELKYTVFEKEFSDRYAAIAWICCNQLGRRNLTPQQKKYLIGQRYEAEKLADKFHGNQFTLADKSGRYQNDTDQNPERTRERIARENNISESSVSRAGLYAKGIDAAEEVKPGIKQELLSGTMKPTDAAVAAIAKADPDDRPALVEHLCKPRPLPETYSEPASEQSEVEQLPSSKEEPEVRPETDSEQESLPVRPVSELQKILEISSGMETAAKLADESTMFYELEDAVTTMIRRCLRCFESYPGLLTKKIYRRRVQKILKEAGKFILKIEQEEAT</sequence>
<evidence type="ECO:0000313" key="2">
    <source>
        <dbReference type="EMBL" id="RHM81391.1"/>
    </source>
</evidence>
<dbReference type="SUPFAM" id="SSF110849">
    <property type="entry name" value="ParB/Sulfiredoxin"/>
    <property type="match status" value="1"/>
</dbReference>
<dbReference type="RefSeq" id="WP_118444072.1">
    <property type="nucleotide sequence ID" value="NZ_JBCPGC010000017.1"/>
</dbReference>
<dbReference type="AlphaFoldDB" id="A0A415SDC7"/>